<dbReference type="AlphaFoldDB" id="A0A087UBZ4"/>
<evidence type="ECO:0000256" key="7">
    <source>
        <dbReference type="RuleBase" id="RU079119"/>
    </source>
</evidence>
<evidence type="ECO:0000313" key="9">
    <source>
        <dbReference type="EMBL" id="KFM74883.1"/>
    </source>
</evidence>
<feature type="transmembrane region" description="Helical" evidence="7">
    <location>
        <begin position="142"/>
        <end position="162"/>
    </location>
</feature>
<dbReference type="OrthoDB" id="302728at2759"/>
<evidence type="ECO:0000256" key="2">
    <source>
        <dbReference type="ARBA" id="ARBA00022679"/>
    </source>
</evidence>
<evidence type="ECO:0000313" key="10">
    <source>
        <dbReference type="Proteomes" id="UP000054359"/>
    </source>
</evidence>
<name>A0A087UBZ4_STEMI</name>
<dbReference type="EMBL" id="KK119151">
    <property type="protein sequence ID" value="KFM74883.1"/>
    <property type="molecule type" value="Genomic_DNA"/>
</dbReference>
<dbReference type="InterPro" id="IPR001594">
    <property type="entry name" value="Palmitoyltrfase_DHHC"/>
</dbReference>
<feature type="transmembrane region" description="Helical" evidence="7">
    <location>
        <begin position="204"/>
        <end position="225"/>
    </location>
</feature>
<dbReference type="PROSITE" id="PS50216">
    <property type="entry name" value="DHHC"/>
    <property type="match status" value="1"/>
</dbReference>
<dbReference type="PANTHER" id="PTHR12246">
    <property type="entry name" value="PALMITOYLTRANSFERASE ZDHHC16"/>
    <property type="match status" value="1"/>
</dbReference>
<keyword evidence="3 7" id="KW-0812">Transmembrane</keyword>
<dbReference type="GO" id="GO:0019706">
    <property type="term" value="F:protein-cysteine S-palmitoyltransferase activity"/>
    <property type="evidence" value="ECO:0007669"/>
    <property type="project" value="UniProtKB-EC"/>
</dbReference>
<proteinExistence type="inferred from homology"/>
<evidence type="ECO:0000256" key="4">
    <source>
        <dbReference type="ARBA" id="ARBA00022989"/>
    </source>
</evidence>
<dbReference type="Pfam" id="PF01529">
    <property type="entry name" value="DHHC"/>
    <property type="match status" value="1"/>
</dbReference>
<evidence type="ECO:0000259" key="8">
    <source>
        <dbReference type="Pfam" id="PF01529"/>
    </source>
</evidence>
<dbReference type="EC" id="2.3.1.225" evidence="7"/>
<dbReference type="GO" id="GO:0016020">
    <property type="term" value="C:membrane"/>
    <property type="evidence" value="ECO:0007669"/>
    <property type="project" value="UniProtKB-SubCell"/>
</dbReference>
<keyword evidence="5 7" id="KW-0472">Membrane</keyword>
<gene>
    <name evidence="9" type="ORF">X975_01345</name>
</gene>
<comment type="catalytic activity">
    <reaction evidence="7">
        <text>L-cysteinyl-[protein] + hexadecanoyl-CoA = S-hexadecanoyl-L-cysteinyl-[protein] + CoA</text>
        <dbReference type="Rhea" id="RHEA:36683"/>
        <dbReference type="Rhea" id="RHEA-COMP:10131"/>
        <dbReference type="Rhea" id="RHEA-COMP:11032"/>
        <dbReference type="ChEBI" id="CHEBI:29950"/>
        <dbReference type="ChEBI" id="CHEBI:57287"/>
        <dbReference type="ChEBI" id="CHEBI:57379"/>
        <dbReference type="ChEBI" id="CHEBI:74151"/>
        <dbReference type="EC" id="2.3.1.225"/>
    </reaction>
</comment>
<reference evidence="9 10" key="1">
    <citation type="submission" date="2013-11" db="EMBL/GenBank/DDBJ databases">
        <title>Genome sequencing of Stegodyphus mimosarum.</title>
        <authorList>
            <person name="Bechsgaard J."/>
        </authorList>
    </citation>
    <scope>NUCLEOTIDE SEQUENCE [LARGE SCALE GENOMIC DNA]</scope>
</reference>
<feature type="transmembrane region" description="Helical" evidence="7">
    <location>
        <begin position="58"/>
        <end position="77"/>
    </location>
</feature>
<comment type="subcellular location">
    <subcellularLocation>
        <location evidence="1">Membrane</location>
        <topology evidence="1">Multi-pass membrane protein</topology>
    </subcellularLocation>
</comment>
<feature type="transmembrane region" description="Helical" evidence="7">
    <location>
        <begin position="26"/>
        <end position="46"/>
    </location>
</feature>
<sequence length="258" mass="29619">MNEPQENVLPLSKKEILPKNKLDRGLFLLMTVGVPALAIWETVILFRYHSELDLFSCSLIVFEVILLMNVLGNLFYLKHVDSSGKHKKLPSVLRPNWSYCHFCQMNSPPRAYHCPICDECILKRDQHCMFAGCCVGFYNHRYYLMSVIYIMIGSLCAAIFQWPHCLESIGGFHLLPILSMAAPHIAVLFGFLSIYGFICTITQIILLAVFILTSYLLIVQIQCIFTGQTIHEKRAGITVYDLGWKKNFLQVLGKKWYM</sequence>
<evidence type="ECO:0000256" key="5">
    <source>
        <dbReference type="ARBA" id="ARBA00023136"/>
    </source>
</evidence>
<keyword evidence="6 7" id="KW-0012">Acyltransferase</keyword>
<keyword evidence="4 7" id="KW-1133">Transmembrane helix</keyword>
<comment type="domain">
    <text evidence="7">The DHHC domain is required for palmitoyltransferase activity.</text>
</comment>
<dbReference type="OMA" id="RAHHCPV"/>
<evidence type="ECO:0000256" key="3">
    <source>
        <dbReference type="ARBA" id="ARBA00022692"/>
    </source>
</evidence>
<comment type="similarity">
    <text evidence="7">Belongs to the DHHC palmitoyltransferase family.</text>
</comment>
<keyword evidence="2 7" id="KW-0808">Transferase</keyword>
<evidence type="ECO:0000256" key="6">
    <source>
        <dbReference type="ARBA" id="ARBA00023315"/>
    </source>
</evidence>
<dbReference type="Proteomes" id="UP000054359">
    <property type="component" value="Unassembled WGS sequence"/>
</dbReference>
<feature type="domain" description="Palmitoyltransferase DHHC" evidence="8">
    <location>
        <begin position="97"/>
        <end position="233"/>
    </location>
</feature>
<dbReference type="InterPro" id="IPR039859">
    <property type="entry name" value="PFA4/ZDH16/20/ERF2-like"/>
</dbReference>
<protein>
    <recommendedName>
        <fullName evidence="7">Palmitoyltransferase</fullName>
        <ecNumber evidence="7">2.3.1.225</ecNumber>
    </recommendedName>
</protein>
<evidence type="ECO:0000256" key="1">
    <source>
        <dbReference type="ARBA" id="ARBA00004141"/>
    </source>
</evidence>
<feature type="non-terminal residue" evidence="9">
    <location>
        <position position="258"/>
    </location>
</feature>
<dbReference type="STRING" id="407821.A0A087UBZ4"/>
<organism evidence="9 10">
    <name type="scientific">Stegodyphus mimosarum</name>
    <name type="common">African social velvet spider</name>
    <dbReference type="NCBI Taxonomy" id="407821"/>
    <lineage>
        <taxon>Eukaryota</taxon>
        <taxon>Metazoa</taxon>
        <taxon>Ecdysozoa</taxon>
        <taxon>Arthropoda</taxon>
        <taxon>Chelicerata</taxon>
        <taxon>Arachnida</taxon>
        <taxon>Araneae</taxon>
        <taxon>Araneomorphae</taxon>
        <taxon>Entelegynae</taxon>
        <taxon>Eresoidea</taxon>
        <taxon>Eresidae</taxon>
        <taxon>Stegodyphus</taxon>
    </lineage>
</organism>
<feature type="transmembrane region" description="Helical" evidence="7">
    <location>
        <begin position="174"/>
        <end position="198"/>
    </location>
</feature>
<keyword evidence="10" id="KW-1185">Reference proteome</keyword>
<accession>A0A087UBZ4</accession>